<organism evidence="2 3">
    <name type="scientific">Sphingobacterium yanglingense</name>
    <dbReference type="NCBI Taxonomy" id="1437280"/>
    <lineage>
        <taxon>Bacteria</taxon>
        <taxon>Pseudomonadati</taxon>
        <taxon>Bacteroidota</taxon>
        <taxon>Sphingobacteriia</taxon>
        <taxon>Sphingobacteriales</taxon>
        <taxon>Sphingobacteriaceae</taxon>
        <taxon>Sphingobacterium</taxon>
    </lineage>
</organism>
<gene>
    <name evidence="2" type="ORF">CLV99_1204</name>
</gene>
<reference evidence="2 3" key="1">
    <citation type="submission" date="2019-03" db="EMBL/GenBank/DDBJ databases">
        <title>Genomic Encyclopedia of Archaeal and Bacterial Type Strains, Phase II (KMG-II): from individual species to whole genera.</title>
        <authorList>
            <person name="Goeker M."/>
        </authorList>
    </citation>
    <scope>NUCLEOTIDE SEQUENCE [LARGE SCALE GENOMIC DNA]</scope>
    <source>
        <strain evidence="2 3">DSM 28353</strain>
    </source>
</reference>
<sequence length="191" mass="21680">MIYNLRLRGRMKNISTTVSLLGILTFWAPSLSQAQEISCDELKKIQITDSNRETILKKYKDAIYRCAGITSKDSLLLSISELPTIAKHGAISNVPSKTIGDLINELHLIKAEPQYDDVRDLANFVYENIDKKIDIKDKQKVIQPLTMLAVNGDDEKLDANQLIDYLFSPACKGLTYQQGYIKFLELQKKKK</sequence>
<evidence type="ECO:0000313" key="3">
    <source>
        <dbReference type="Proteomes" id="UP000295292"/>
    </source>
</evidence>
<keyword evidence="1" id="KW-0732">Signal</keyword>
<keyword evidence="3" id="KW-1185">Reference proteome</keyword>
<comment type="caution">
    <text evidence="2">The sequence shown here is derived from an EMBL/GenBank/DDBJ whole genome shotgun (WGS) entry which is preliminary data.</text>
</comment>
<protein>
    <submittedName>
        <fullName evidence="2">Uncharacterized protein</fullName>
    </submittedName>
</protein>
<dbReference type="EMBL" id="SNYV01000011">
    <property type="protein sequence ID" value="TDQ79756.1"/>
    <property type="molecule type" value="Genomic_DNA"/>
</dbReference>
<dbReference type="OrthoDB" id="9834714at2"/>
<feature type="signal peptide" evidence="1">
    <location>
        <begin position="1"/>
        <end position="34"/>
    </location>
</feature>
<evidence type="ECO:0000256" key="1">
    <source>
        <dbReference type="SAM" id="SignalP"/>
    </source>
</evidence>
<dbReference type="RefSeq" id="WP_133583522.1">
    <property type="nucleotide sequence ID" value="NZ_SNYV01000011.1"/>
</dbReference>
<name>A0A4R6WSQ9_9SPHI</name>
<proteinExistence type="predicted"/>
<accession>A0A4R6WSQ9</accession>
<dbReference type="Proteomes" id="UP000295292">
    <property type="component" value="Unassembled WGS sequence"/>
</dbReference>
<evidence type="ECO:0000313" key="2">
    <source>
        <dbReference type="EMBL" id="TDQ79756.1"/>
    </source>
</evidence>
<dbReference type="AlphaFoldDB" id="A0A4R6WSQ9"/>
<feature type="chain" id="PRO_5020449380" evidence="1">
    <location>
        <begin position="35"/>
        <end position="191"/>
    </location>
</feature>